<dbReference type="AlphaFoldDB" id="A0A6I0FA38"/>
<keyword evidence="1" id="KW-1133">Transmembrane helix</keyword>
<dbReference type="Proteomes" id="UP000432715">
    <property type="component" value="Unassembled WGS sequence"/>
</dbReference>
<dbReference type="OrthoDB" id="2086722at2"/>
<organism evidence="2 3">
    <name type="scientific">Alkaliphilus pronyensis</name>
    <dbReference type="NCBI Taxonomy" id="1482732"/>
    <lineage>
        <taxon>Bacteria</taxon>
        <taxon>Bacillati</taxon>
        <taxon>Bacillota</taxon>
        <taxon>Clostridia</taxon>
        <taxon>Peptostreptococcales</taxon>
        <taxon>Natronincolaceae</taxon>
        <taxon>Alkaliphilus</taxon>
    </lineage>
</organism>
<comment type="caution">
    <text evidence="2">The sequence shown here is derived from an EMBL/GenBank/DDBJ whole genome shotgun (WGS) entry which is preliminary data.</text>
</comment>
<dbReference type="Pfam" id="PF12670">
    <property type="entry name" value="DUF3792"/>
    <property type="match status" value="1"/>
</dbReference>
<feature type="transmembrane region" description="Helical" evidence="1">
    <location>
        <begin position="53"/>
        <end position="73"/>
    </location>
</feature>
<name>A0A6I0FA38_9FIRM</name>
<protein>
    <submittedName>
        <fullName evidence="2">TIGR04086 family membrane protein</fullName>
    </submittedName>
</protein>
<sequence>MKVKKKSVPRSPGPFNIWIYGKGLVRGYVLSLFLFLITALLITYTALNEGLIPIVNSIILILSVAYAAIYSAVNIGERGWLHGAIVGLLYILILLIFSKIFVSGFEFDKYVTYKIVISLFTGVIGGMIGINIK</sequence>
<feature type="transmembrane region" description="Helical" evidence="1">
    <location>
        <begin position="80"/>
        <end position="101"/>
    </location>
</feature>
<evidence type="ECO:0000256" key="1">
    <source>
        <dbReference type="SAM" id="Phobius"/>
    </source>
</evidence>
<reference evidence="2 3" key="1">
    <citation type="submission" date="2019-10" db="EMBL/GenBank/DDBJ databases">
        <title>Alkaliphilus serpentinus sp. nov. and Alkaliphilus pronyensis sp. nov., two novel anaerobic alkaliphilic species isolated from the serpentinized-hosted hydrothermal field of the Prony Bay (New Caledonia).</title>
        <authorList>
            <person name="Postec A."/>
        </authorList>
    </citation>
    <scope>NUCLEOTIDE SEQUENCE [LARGE SCALE GENOMIC DNA]</scope>
    <source>
        <strain evidence="2 3">LacV</strain>
    </source>
</reference>
<dbReference type="InterPro" id="IPR023804">
    <property type="entry name" value="DUF3792_TM"/>
</dbReference>
<dbReference type="EMBL" id="WBZC01000010">
    <property type="protein sequence ID" value="KAB3537272.1"/>
    <property type="molecule type" value="Genomic_DNA"/>
</dbReference>
<keyword evidence="3" id="KW-1185">Reference proteome</keyword>
<evidence type="ECO:0000313" key="3">
    <source>
        <dbReference type="Proteomes" id="UP000432715"/>
    </source>
</evidence>
<keyword evidence="1" id="KW-0472">Membrane</keyword>
<dbReference type="NCBIfam" id="TIGR04086">
    <property type="entry name" value="TIGR04086_membr"/>
    <property type="match status" value="1"/>
</dbReference>
<proteinExistence type="predicted"/>
<evidence type="ECO:0000313" key="2">
    <source>
        <dbReference type="EMBL" id="KAB3537272.1"/>
    </source>
</evidence>
<feature type="transmembrane region" description="Helical" evidence="1">
    <location>
        <begin position="28"/>
        <end position="47"/>
    </location>
</feature>
<feature type="transmembrane region" description="Helical" evidence="1">
    <location>
        <begin position="113"/>
        <end position="132"/>
    </location>
</feature>
<accession>A0A6I0FA38</accession>
<keyword evidence="1" id="KW-0812">Transmembrane</keyword>
<gene>
    <name evidence="2" type="ORF">F8154_02970</name>
</gene>